<keyword evidence="1" id="KW-0732">Signal</keyword>
<dbReference type="Gene3D" id="1.10.110.10">
    <property type="entry name" value="Plant lipid-transfer and hydrophobic proteins"/>
    <property type="match status" value="1"/>
</dbReference>
<comment type="caution">
    <text evidence="3">The sequence shown here is derived from an EMBL/GenBank/DDBJ whole genome shotgun (WGS) entry which is preliminary data.</text>
</comment>
<feature type="chain" id="PRO_5044834309" description="Bifunctional inhibitor/plant lipid transfer protein/seed storage helical domain-containing protein" evidence="1">
    <location>
        <begin position="25"/>
        <end position="87"/>
    </location>
</feature>
<dbReference type="EMBL" id="CAKOAT010052821">
    <property type="protein sequence ID" value="CAH8298330.1"/>
    <property type="molecule type" value="Genomic_DNA"/>
</dbReference>
<dbReference type="SUPFAM" id="SSF47699">
    <property type="entry name" value="Bifunctional inhibitor/lipid-transfer protein/seed storage 2S albumin"/>
    <property type="match status" value="1"/>
</dbReference>
<feature type="domain" description="Bifunctional inhibitor/plant lipid transfer protein/seed storage helical" evidence="2">
    <location>
        <begin position="22"/>
        <end position="81"/>
    </location>
</feature>
<dbReference type="Pfam" id="PF14368">
    <property type="entry name" value="LTP_2"/>
    <property type="match status" value="1"/>
</dbReference>
<feature type="signal peptide" evidence="1">
    <location>
        <begin position="1"/>
        <end position="24"/>
    </location>
</feature>
<evidence type="ECO:0000313" key="4">
    <source>
        <dbReference type="Proteomes" id="UP001642260"/>
    </source>
</evidence>
<name>A0ABC8J0T4_ERUVS</name>
<organism evidence="3 4">
    <name type="scientific">Eruca vesicaria subsp. sativa</name>
    <name type="common">Garden rocket</name>
    <name type="synonym">Eruca sativa</name>
    <dbReference type="NCBI Taxonomy" id="29727"/>
    <lineage>
        <taxon>Eukaryota</taxon>
        <taxon>Viridiplantae</taxon>
        <taxon>Streptophyta</taxon>
        <taxon>Embryophyta</taxon>
        <taxon>Tracheophyta</taxon>
        <taxon>Spermatophyta</taxon>
        <taxon>Magnoliopsida</taxon>
        <taxon>eudicotyledons</taxon>
        <taxon>Gunneridae</taxon>
        <taxon>Pentapetalae</taxon>
        <taxon>rosids</taxon>
        <taxon>malvids</taxon>
        <taxon>Brassicales</taxon>
        <taxon>Brassicaceae</taxon>
        <taxon>Brassiceae</taxon>
        <taxon>Eruca</taxon>
    </lineage>
</organism>
<evidence type="ECO:0000313" key="3">
    <source>
        <dbReference type="EMBL" id="CAH8298330.1"/>
    </source>
</evidence>
<reference evidence="3 4" key="1">
    <citation type="submission" date="2022-03" db="EMBL/GenBank/DDBJ databases">
        <authorList>
            <person name="Macdonald S."/>
            <person name="Ahmed S."/>
            <person name="Newling K."/>
        </authorList>
    </citation>
    <scope>NUCLEOTIDE SEQUENCE [LARGE SCALE GENOMIC DNA]</scope>
</reference>
<proteinExistence type="predicted"/>
<accession>A0ABC8J0T4</accession>
<gene>
    <name evidence="3" type="ORF">ERUC_LOCUS2344</name>
</gene>
<dbReference type="InterPro" id="IPR036312">
    <property type="entry name" value="Bifun_inhib/LTP/seed_sf"/>
</dbReference>
<dbReference type="Proteomes" id="UP001642260">
    <property type="component" value="Unassembled WGS sequence"/>
</dbReference>
<dbReference type="AlphaFoldDB" id="A0ABC8J0T4"/>
<sequence length="87" mass="9090">MKMVALLLITLIIVLGSFPPPSNGKPCVTNAVKACFDGIARGAPVKTCCGSLKEHQTCLCDVIKARMVDTTVLSASLKSCGIPNPKC</sequence>
<keyword evidence="4" id="KW-1185">Reference proteome</keyword>
<evidence type="ECO:0000256" key="1">
    <source>
        <dbReference type="SAM" id="SignalP"/>
    </source>
</evidence>
<dbReference type="InterPro" id="IPR016140">
    <property type="entry name" value="Bifunc_inhib/LTP/seed_store"/>
</dbReference>
<protein>
    <recommendedName>
        <fullName evidence="2">Bifunctional inhibitor/plant lipid transfer protein/seed storage helical domain-containing protein</fullName>
    </recommendedName>
</protein>
<evidence type="ECO:0000259" key="2">
    <source>
        <dbReference type="Pfam" id="PF14368"/>
    </source>
</evidence>